<feature type="domain" description="Fido" evidence="1">
    <location>
        <begin position="14"/>
        <end position="43"/>
    </location>
</feature>
<dbReference type="RefSeq" id="WP_271970680.1">
    <property type="nucleotide sequence ID" value="NZ_JAQLUK010000076.1"/>
</dbReference>
<gene>
    <name evidence="2" type="ORF">PM085_18835</name>
</gene>
<comment type="caution">
    <text evidence="2">The sequence shown here is derived from an EMBL/GenBank/DDBJ whole genome shotgun (WGS) entry which is preliminary data.</text>
</comment>
<reference evidence="2 3" key="1">
    <citation type="submission" date="2023-01" db="EMBL/GenBank/DDBJ databases">
        <title>Halorubrum ezzemoulense from Santa Pola, Spain.</title>
        <authorList>
            <person name="Feng Y."/>
            <person name="Louyakis A.S."/>
            <person name="Gogarten J.P."/>
        </authorList>
    </citation>
    <scope>NUCLEOTIDE SEQUENCE [LARGE SCALE GENOMIC DNA]</scope>
    <source>
        <strain evidence="2 3">AMM015</strain>
    </source>
</reference>
<dbReference type="InterPro" id="IPR053737">
    <property type="entry name" value="Type_II_TA_Toxin"/>
</dbReference>
<sequence>MDDTEAGSFGSAPETIHKKPYHLVRLLVANHPFVDANKRTALNVATSSTSLTGVRSRAMAMTQFASMRPPSSQPAYNQQNDQHCWLISLSRVGYGPVLDPFVSLELGAREVGESDAQRSLVLK</sequence>
<name>A0ABT4Z863_HALEZ</name>
<dbReference type="InterPro" id="IPR003812">
    <property type="entry name" value="Fido"/>
</dbReference>
<keyword evidence="3" id="KW-1185">Reference proteome</keyword>
<protein>
    <submittedName>
        <fullName evidence="2">Fic family protein</fullName>
    </submittedName>
</protein>
<evidence type="ECO:0000313" key="2">
    <source>
        <dbReference type="EMBL" id="MDB2294270.1"/>
    </source>
</evidence>
<accession>A0ABT4Z863</accession>
<dbReference type="Gene3D" id="1.20.120.1870">
    <property type="entry name" value="Fic/DOC protein, Fido domain"/>
    <property type="match status" value="1"/>
</dbReference>
<dbReference type="Proteomes" id="UP001210528">
    <property type="component" value="Unassembled WGS sequence"/>
</dbReference>
<evidence type="ECO:0000259" key="1">
    <source>
        <dbReference type="Pfam" id="PF02661"/>
    </source>
</evidence>
<organism evidence="2 3">
    <name type="scientific">Halorubrum ezzemoulense</name>
    <name type="common">Halorubrum chaoviator</name>
    <dbReference type="NCBI Taxonomy" id="337243"/>
    <lineage>
        <taxon>Archaea</taxon>
        <taxon>Methanobacteriati</taxon>
        <taxon>Methanobacteriota</taxon>
        <taxon>Stenosarchaea group</taxon>
        <taxon>Halobacteria</taxon>
        <taxon>Halobacteriales</taxon>
        <taxon>Haloferacaceae</taxon>
        <taxon>Halorubrum</taxon>
    </lineage>
</organism>
<evidence type="ECO:0000313" key="3">
    <source>
        <dbReference type="Proteomes" id="UP001210528"/>
    </source>
</evidence>
<dbReference type="Pfam" id="PF02661">
    <property type="entry name" value="Fic"/>
    <property type="match status" value="1"/>
</dbReference>
<proteinExistence type="predicted"/>
<dbReference type="EMBL" id="JAQLUK010000076">
    <property type="protein sequence ID" value="MDB2294270.1"/>
    <property type="molecule type" value="Genomic_DNA"/>
</dbReference>